<dbReference type="SUPFAM" id="SSF53901">
    <property type="entry name" value="Thiolase-like"/>
    <property type="match status" value="2"/>
</dbReference>
<evidence type="ECO:0000256" key="2">
    <source>
        <dbReference type="ARBA" id="ARBA00022679"/>
    </source>
</evidence>
<keyword evidence="2 6" id="KW-0808">Transferase</keyword>
<dbReference type="Proteomes" id="UP000694941">
    <property type="component" value="Unplaced"/>
</dbReference>
<proteinExistence type="inferred from homology"/>
<dbReference type="Pfam" id="PF00108">
    <property type="entry name" value="Thiolase_N"/>
    <property type="match status" value="1"/>
</dbReference>
<keyword evidence="4" id="KW-0630">Potassium</keyword>
<evidence type="ECO:0000313" key="9">
    <source>
        <dbReference type="Proteomes" id="UP000694941"/>
    </source>
</evidence>
<sequence>MNLNFYYQIESRGPRATAHAIRRPCYYRFLVSSLLEMSPGNRIKEVFIVSVARTPIGSFRGSLATVSSTKLGTIVIDGTIERAGIPKEVVQEVYMGCVYQAGLGQNPAKQAALGAGLSVTTPCSTINKLCSSGMKAVALAAQNLMLGQQDIMVAGGMESMSNVPYYLPRGETPFGTISLIDGCQYDGLTDAYSSLLMGSCADKTAAKYSIGRKEQDIFAADSYQRSATAAEEGIFEREIVPVTIPGKKGKSDTIIKKDEEYSKVIYEKLPKLPPAFEKNGTVTAANASSLSDGAAACVLMTREAVERFKLKPLAKIVGFADSSVDPLYFPVAPSEAMSKVLMQSGLKKEDIAVWEINEAFSVVPLINIQLLDLDTSKVNPNGGAVSLGHPLGMSGARLINALAMNLKPGEYGMASTCNGGGGASAMMVQKL</sequence>
<dbReference type="PROSITE" id="PS00737">
    <property type="entry name" value="THIOLASE_2"/>
    <property type="match status" value="1"/>
</dbReference>
<evidence type="ECO:0000259" key="8">
    <source>
        <dbReference type="Pfam" id="PF02803"/>
    </source>
</evidence>
<evidence type="ECO:0000256" key="5">
    <source>
        <dbReference type="ARBA" id="ARBA00023315"/>
    </source>
</evidence>
<feature type="domain" description="Thiolase N-terminal" evidence="7">
    <location>
        <begin position="46"/>
        <end position="302"/>
    </location>
</feature>
<dbReference type="InterPro" id="IPR020613">
    <property type="entry name" value="Thiolase_CS"/>
</dbReference>
<evidence type="ECO:0000256" key="3">
    <source>
        <dbReference type="ARBA" id="ARBA00022723"/>
    </source>
</evidence>
<dbReference type="Pfam" id="PF02803">
    <property type="entry name" value="Thiolase_C"/>
    <property type="match status" value="1"/>
</dbReference>
<name>A0ABM1SJ74_LIMPO</name>
<evidence type="ECO:0000256" key="1">
    <source>
        <dbReference type="ARBA" id="ARBA00010982"/>
    </source>
</evidence>
<dbReference type="GeneID" id="106461099"/>
<protein>
    <submittedName>
        <fullName evidence="10">Acetyl-CoA acetyltransferase, mitochondrial-like isoform X1</fullName>
    </submittedName>
</protein>
<dbReference type="InterPro" id="IPR016039">
    <property type="entry name" value="Thiolase-like"/>
</dbReference>
<dbReference type="CDD" id="cd00751">
    <property type="entry name" value="thiolase"/>
    <property type="match status" value="1"/>
</dbReference>
<keyword evidence="3" id="KW-0479">Metal-binding</keyword>
<reference evidence="10" key="1">
    <citation type="submission" date="2025-08" db="UniProtKB">
        <authorList>
            <consortium name="RefSeq"/>
        </authorList>
    </citation>
    <scope>IDENTIFICATION</scope>
    <source>
        <tissue evidence="10">Muscle</tissue>
    </source>
</reference>
<dbReference type="PIRSF" id="PIRSF000429">
    <property type="entry name" value="Ac-CoA_Ac_transf"/>
    <property type="match status" value="1"/>
</dbReference>
<dbReference type="InterPro" id="IPR020616">
    <property type="entry name" value="Thiolase_N"/>
</dbReference>
<feature type="domain" description="Thiolase C-terminal" evidence="8">
    <location>
        <begin position="310"/>
        <end position="430"/>
    </location>
</feature>
<accession>A0ABM1SJ74</accession>
<keyword evidence="9" id="KW-1185">Reference proteome</keyword>
<dbReference type="RefSeq" id="XP_022243679.1">
    <property type="nucleotide sequence ID" value="XM_022387971.1"/>
</dbReference>
<keyword evidence="5 6" id="KW-0012">Acyltransferase</keyword>
<evidence type="ECO:0000313" key="10">
    <source>
        <dbReference type="RefSeq" id="XP_022243679.1"/>
    </source>
</evidence>
<evidence type="ECO:0000259" key="7">
    <source>
        <dbReference type="Pfam" id="PF00108"/>
    </source>
</evidence>
<gene>
    <name evidence="10" type="primary">LOC106461099</name>
</gene>
<dbReference type="PANTHER" id="PTHR18919:SF156">
    <property type="entry name" value="ACETYL-COA ACETYLTRANSFERASE, MITOCHONDRIAL"/>
    <property type="match status" value="1"/>
</dbReference>
<evidence type="ECO:0000256" key="6">
    <source>
        <dbReference type="RuleBase" id="RU003557"/>
    </source>
</evidence>
<dbReference type="InterPro" id="IPR020615">
    <property type="entry name" value="Thiolase_acyl_enz_int_AS"/>
</dbReference>
<dbReference type="PROSITE" id="PS00098">
    <property type="entry name" value="THIOLASE_1"/>
    <property type="match status" value="1"/>
</dbReference>
<dbReference type="NCBIfam" id="TIGR01930">
    <property type="entry name" value="AcCoA-C-Actrans"/>
    <property type="match status" value="1"/>
</dbReference>
<dbReference type="PANTHER" id="PTHR18919">
    <property type="entry name" value="ACETYL-COA C-ACYLTRANSFERASE"/>
    <property type="match status" value="1"/>
</dbReference>
<dbReference type="InterPro" id="IPR020617">
    <property type="entry name" value="Thiolase_C"/>
</dbReference>
<comment type="similarity">
    <text evidence="1 6">Belongs to the thiolase-like superfamily. Thiolase family.</text>
</comment>
<organism evidence="9 10">
    <name type="scientific">Limulus polyphemus</name>
    <name type="common">Atlantic horseshoe crab</name>
    <dbReference type="NCBI Taxonomy" id="6850"/>
    <lineage>
        <taxon>Eukaryota</taxon>
        <taxon>Metazoa</taxon>
        <taxon>Ecdysozoa</taxon>
        <taxon>Arthropoda</taxon>
        <taxon>Chelicerata</taxon>
        <taxon>Merostomata</taxon>
        <taxon>Xiphosura</taxon>
        <taxon>Limulidae</taxon>
        <taxon>Limulus</taxon>
    </lineage>
</organism>
<dbReference type="Gene3D" id="3.40.47.10">
    <property type="match status" value="1"/>
</dbReference>
<evidence type="ECO:0000256" key="4">
    <source>
        <dbReference type="ARBA" id="ARBA00022958"/>
    </source>
</evidence>
<dbReference type="InterPro" id="IPR002155">
    <property type="entry name" value="Thiolase"/>
</dbReference>